<feature type="domain" description="Alpha/beta hydrolase fold-3" evidence="3">
    <location>
        <begin position="95"/>
        <end position="303"/>
    </location>
</feature>
<dbReference type="InterPro" id="IPR029058">
    <property type="entry name" value="AB_hydrolase_fold"/>
</dbReference>
<reference evidence="4 5" key="1">
    <citation type="submission" date="2023-05" db="EMBL/GenBank/DDBJ databases">
        <title>A 100% complete, gapless, phased diploid assembly of the Scenedesmus obliquus UTEX 3031 genome.</title>
        <authorList>
            <person name="Biondi T.C."/>
            <person name="Hanschen E.R."/>
            <person name="Kwon T."/>
            <person name="Eng W."/>
            <person name="Kruse C.P.S."/>
            <person name="Koehler S.I."/>
            <person name="Kunde Y."/>
            <person name="Gleasner C.D."/>
            <person name="You Mak K.T."/>
            <person name="Polle J."/>
            <person name="Hovde B.T."/>
            <person name="Starkenburg S.R."/>
        </authorList>
    </citation>
    <scope>NUCLEOTIDE SEQUENCE [LARGE SCALE GENOMIC DNA]</scope>
    <source>
        <strain evidence="4 5">DOE0152z</strain>
    </source>
</reference>
<keyword evidence="2" id="KW-0378">Hydrolase</keyword>
<dbReference type="Pfam" id="PF07859">
    <property type="entry name" value="Abhydrolase_3"/>
    <property type="match status" value="1"/>
</dbReference>
<evidence type="ECO:0000313" key="5">
    <source>
        <dbReference type="Proteomes" id="UP001244341"/>
    </source>
</evidence>
<proteinExistence type="inferred from homology"/>
<gene>
    <name evidence="4" type="ORF">OEZ85_013039</name>
</gene>
<accession>A0ABY8U7C8</accession>
<dbReference type="SUPFAM" id="SSF53474">
    <property type="entry name" value="alpha/beta-Hydrolases"/>
    <property type="match status" value="1"/>
</dbReference>
<dbReference type="PROSITE" id="PS01173">
    <property type="entry name" value="LIPASE_GDXG_HIS"/>
    <property type="match status" value="1"/>
</dbReference>
<name>A0ABY8U7C8_TETOB</name>
<keyword evidence="5" id="KW-1185">Reference proteome</keyword>
<dbReference type="InterPro" id="IPR050300">
    <property type="entry name" value="GDXG_lipolytic_enzyme"/>
</dbReference>
<evidence type="ECO:0000256" key="2">
    <source>
        <dbReference type="ARBA" id="ARBA00022801"/>
    </source>
</evidence>
<organism evidence="4 5">
    <name type="scientific">Tetradesmus obliquus</name>
    <name type="common">Green alga</name>
    <name type="synonym">Acutodesmus obliquus</name>
    <dbReference type="NCBI Taxonomy" id="3088"/>
    <lineage>
        <taxon>Eukaryota</taxon>
        <taxon>Viridiplantae</taxon>
        <taxon>Chlorophyta</taxon>
        <taxon>core chlorophytes</taxon>
        <taxon>Chlorophyceae</taxon>
        <taxon>CS clade</taxon>
        <taxon>Sphaeropleales</taxon>
        <taxon>Scenedesmaceae</taxon>
        <taxon>Tetradesmus</taxon>
    </lineage>
</organism>
<evidence type="ECO:0000256" key="1">
    <source>
        <dbReference type="ARBA" id="ARBA00010515"/>
    </source>
</evidence>
<dbReference type="Proteomes" id="UP001244341">
    <property type="component" value="Chromosome 7b"/>
</dbReference>
<dbReference type="Gene3D" id="3.40.50.1820">
    <property type="entry name" value="alpha/beta hydrolase"/>
    <property type="match status" value="1"/>
</dbReference>
<dbReference type="InterPro" id="IPR013094">
    <property type="entry name" value="AB_hydrolase_3"/>
</dbReference>
<comment type="similarity">
    <text evidence="1">Belongs to the 'GDXG' lipolytic enzyme family.</text>
</comment>
<sequence length="330" mass="35204">MAPADALYPICFVTNTISAQAQTFLRDRHVQPGVSWADKAAGRLAAAAFNTATGPSSAAAAAQFLQDIRNETMGGVPVTIGTPRGMKQQNADKMLIYVHGGAYVKGSCYHLWHVTAMAAQLAGVQVLCFEYRLAFDAPFPAALDDALAVYKDLISSNHYKAQNIVLIGDSAGGGLALALVLKAKQQQLPLPGALLLLSPWADLTQSGDTQTTLTAVDPILQYTLNLAQPALTYVNGNPALLLDPLVSPLKAAAEAFKGFPPTLIQIGLRDSLLSLATILHRKLTSVGVASVLSPWEGMWHVFQASLDVPEAQEAQRELAKFLVKHLELEV</sequence>
<protein>
    <recommendedName>
        <fullName evidence="3">Alpha/beta hydrolase fold-3 domain-containing protein</fullName>
    </recommendedName>
</protein>
<evidence type="ECO:0000313" key="4">
    <source>
        <dbReference type="EMBL" id="WIA16341.1"/>
    </source>
</evidence>
<evidence type="ECO:0000259" key="3">
    <source>
        <dbReference type="Pfam" id="PF07859"/>
    </source>
</evidence>
<dbReference type="PANTHER" id="PTHR48081">
    <property type="entry name" value="AB HYDROLASE SUPERFAMILY PROTEIN C4A8.06C"/>
    <property type="match status" value="1"/>
</dbReference>
<dbReference type="EMBL" id="CP126214">
    <property type="protein sequence ID" value="WIA16341.1"/>
    <property type="molecule type" value="Genomic_DNA"/>
</dbReference>
<dbReference type="InterPro" id="IPR002168">
    <property type="entry name" value="Lipase_GDXG_HIS_AS"/>
</dbReference>
<dbReference type="PANTHER" id="PTHR48081:SF30">
    <property type="entry name" value="ACETYL-HYDROLASE LIPR-RELATED"/>
    <property type="match status" value="1"/>
</dbReference>